<dbReference type="EMBL" id="JADJUC010000010">
    <property type="protein sequence ID" value="MBK8524505.1"/>
    <property type="molecule type" value="Genomic_DNA"/>
</dbReference>
<evidence type="ECO:0000256" key="2">
    <source>
        <dbReference type="SAM" id="MobiDB-lite"/>
    </source>
</evidence>
<reference evidence="5" key="1">
    <citation type="submission" date="2020-10" db="EMBL/GenBank/DDBJ databases">
        <title>Connecting structure to function with the recovery of over 1000 high-quality activated sludge metagenome-assembled genomes encoding full-length rRNA genes using long-read sequencing.</title>
        <authorList>
            <person name="Singleton C.M."/>
            <person name="Petriglieri F."/>
            <person name="Kristensen J.M."/>
            <person name="Kirkegaard R.H."/>
            <person name="Michaelsen T.Y."/>
            <person name="Andersen M.H."/>
            <person name="Karst S.M."/>
            <person name="Dueholm M.S."/>
            <person name="Nielsen P.H."/>
            <person name="Albertsen M."/>
        </authorList>
    </citation>
    <scope>NUCLEOTIDE SEQUENCE</scope>
    <source>
        <strain evidence="5">Hirt_18-Q3-R61-65_BATAC.395</strain>
    </source>
</reference>
<gene>
    <name evidence="5" type="ORF">IPL58_10570</name>
</gene>
<evidence type="ECO:0000313" key="6">
    <source>
        <dbReference type="Proteomes" id="UP000886689"/>
    </source>
</evidence>
<comment type="caution">
    <text evidence="5">The sequence shown here is derived from an EMBL/GenBank/DDBJ whole genome shotgun (WGS) entry which is preliminary data.</text>
</comment>
<dbReference type="PROSITE" id="PS50914">
    <property type="entry name" value="BON"/>
    <property type="match status" value="2"/>
</dbReference>
<dbReference type="InterPro" id="IPR014004">
    <property type="entry name" value="Transpt-assoc_nodulatn_dom_bac"/>
</dbReference>
<dbReference type="PANTHER" id="PTHR34606:SF4">
    <property type="entry name" value="OUTER MEMBRANE LIPOPROTEIN DOLP"/>
    <property type="match status" value="1"/>
</dbReference>
<keyword evidence="1 3" id="KW-0732">Signal</keyword>
<feature type="signal peptide" evidence="3">
    <location>
        <begin position="1"/>
        <end position="19"/>
    </location>
</feature>
<evidence type="ECO:0000256" key="3">
    <source>
        <dbReference type="SAM" id="SignalP"/>
    </source>
</evidence>
<dbReference type="Pfam" id="PF04972">
    <property type="entry name" value="BON"/>
    <property type="match status" value="2"/>
</dbReference>
<feature type="region of interest" description="Disordered" evidence="2">
    <location>
        <begin position="195"/>
        <end position="216"/>
    </location>
</feature>
<name>A0A9D7PQU0_9PROT</name>
<proteinExistence type="predicted"/>
<dbReference type="Proteomes" id="UP000886689">
    <property type="component" value="Unassembled WGS sequence"/>
</dbReference>
<dbReference type="AlphaFoldDB" id="A0A9D7PQU0"/>
<dbReference type="PROSITE" id="PS51257">
    <property type="entry name" value="PROKAR_LIPOPROTEIN"/>
    <property type="match status" value="1"/>
</dbReference>
<feature type="domain" description="BON" evidence="4">
    <location>
        <begin position="123"/>
        <end position="190"/>
    </location>
</feature>
<feature type="domain" description="BON" evidence="4">
    <location>
        <begin position="47"/>
        <end position="114"/>
    </location>
</feature>
<accession>A0A9D7PQU0</accession>
<dbReference type="InterPro" id="IPR051686">
    <property type="entry name" value="Lipoprotein_DolP"/>
</dbReference>
<dbReference type="PANTHER" id="PTHR34606">
    <property type="entry name" value="BON DOMAIN-CONTAINING PROTEIN"/>
    <property type="match status" value="1"/>
</dbReference>
<dbReference type="Gene3D" id="3.30.1340.30">
    <property type="match status" value="2"/>
</dbReference>
<evidence type="ECO:0000313" key="5">
    <source>
        <dbReference type="EMBL" id="MBK8524505.1"/>
    </source>
</evidence>
<dbReference type="InterPro" id="IPR007055">
    <property type="entry name" value="BON_dom"/>
</dbReference>
<dbReference type="SMART" id="SM00749">
    <property type="entry name" value="BON"/>
    <property type="match status" value="1"/>
</dbReference>
<feature type="chain" id="PRO_5038867666" evidence="3">
    <location>
        <begin position="20"/>
        <end position="216"/>
    </location>
</feature>
<evidence type="ECO:0000259" key="4">
    <source>
        <dbReference type="PROSITE" id="PS50914"/>
    </source>
</evidence>
<evidence type="ECO:0000256" key="1">
    <source>
        <dbReference type="ARBA" id="ARBA00022729"/>
    </source>
</evidence>
<organism evidence="5 6">
    <name type="scientific">Candidatus Proximibacter danicus</name>
    <dbReference type="NCBI Taxonomy" id="2954365"/>
    <lineage>
        <taxon>Bacteria</taxon>
        <taxon>Pseudomonadati</taxon>
        <taxon>Pseudomonadota</taxon>
        <taxon>Betaproteobacteria</taxon>
        <taxon>Candidatus Proximibacter</taxon>
    </lineage>
</organism>
<protein>
    <submittedName>
        <fullName evidence="5">BON domain-containing protein</fullName>
    </submittedName>
</protein>
<sequence length="216" mass="23183">MKRTLTAILLAALIAPALTGCVAAVATGVTSGALAVFDRRSFGAQTEDEGIEWKILGNVMNKYGDKVHLNQTSYNRKVLLTGEVPDEQTRTEIERMASGQPNVTQVWNELQIGPTSSFQNRSNDAFITSKVKGRFVDGGKFRANLVKVVTEAGTVHLLGMVTRAEADAAIEIARTTAGVKKVVNVMEIIPAEQARKLDVAPPESGPAQQPAPVKEN</sequence>